<protein>
    <submittedName>
        <fullName evidence="6">Ubiquitin-like-specific protease ESD4</fullName>
        <ecNumber evidence="6">3.4.22.-</ecNumber>
    </submittedName>
</protein>
<evidence type="ECO:0000256" key="4">
    <source>
        <dbReference type="ARBA" id="ARBA00022807"/>
    </source>
</evidence>
<dbReference type="PANTHER" id="PTHR12606">
    <property type="entry name" value="SENTRIN/SUMO-SPECIFIC PROTEASE"/>
    <property type="match status" value="1"/>
</dbReference>
<dbReference type="OrthoDB" id="1939479at2759"/>
<comment type="similarity">
    <text evidence="1">Belongs to the peptidase C48 family.</text>
</comment>
<dbReference type="GO" id="GO:0016929">
    <property type="term" value="F:deSUMOylase activity"/>
    <property type="evidence" value="ECO:0007669"/>
    <property type="project" value="TreeGrafter"/>
</dbReference>
<dbReference type="PROSITE" id="PS50600">
    <property type="entry name" value="ULP_PROTEASE"/>
    <property type="match status" value="1"/>
</dbReference>
<dbReference type="SUPFAM" id="SSF54001">
    <property type="entry name" value="Cysteine proteinases"/>
    <property type="match status" value="1"/>
</dbReference>
<evidence type="ECO:0000256" key="2">
    <source>
        <dbReference type="ARBA" id="ARBA00022670"/>
    </source>
</evidence>
<reference evidence="6 7" key="1">
    <citation type="journal article" date="2017" name="Nature">
        <title>The Apostasia genome and the evolution of orchids.</title>
        <authorList>
            <person name="Zhang G.Q."/>
            <person name="Liu K.W."/>
            <person name="Li Z."/>
            <person name="Lohaus R."/>
            <person name="Hsiao Y.Y."/>
            <person name="Niu S.C."/>
            <person name="Wang J.Y."/>
            <person name="Lin Y.C."/>
            <person name="Xu Q."/>
            <person name="Chen L.J."/>
            <person name="Yoshida K."/>
            <person name="Fujiwara S."/>
            <person name="Wang Z.W."/>
            <person name="Zhang Y.Q."/>
            <person name="Mitsuda N."/>
            <person name="Wang M."/>
            <person name="Liu G.H."/>
            <person name="Pecoraro L."/>
            <person name="Huang H.X."/>
            <person name="Xiao X.J."/>
            <person name="Lin M."/>
            <person name="Wu X.Y."/>
            <person name="Wu W.L."/>
            <person name="Chen Y.Y."/>
            <person name="Chang S.B."/>
            <person name="Sakamoto S."/>
            <person name="Ohme-Takagi M."/>
            <person name="Yagi M."/>
            <person name="Zeng S.J."/>
            <person name="Shen C.Y."/>
            <person name="Yeh C.M."/>
            <person name="Luo Y.B."/>
            <person name="Tsai W.C."/>
            <person name="Van de Peer Y."/>
            <person name="Liu Z.J."/>
        </authorList>
    </citation>
    <scope>NUCLEOTIDE SEQUENCE [LARGE SCALE GENOMIC DNA]</scope>
    <source>
        <strain evidence="7">cv. Shenzhen</strain>
        <tissue evidence="6">Stem</tissue>
    </source>
</reference>
<evidence type="ECO:0000256" key="3">
    <source>
        <dbReference type="ARBA" id="ARBA00022801"/>
    </source>
</evidence>
<dbReference type="GO" id="GO:0016926">
    <property type="term" value="P:protein desumoylation"/>
    <property type="evidence" value="ECO:0007669"/>
    <property type="project" value="TreeGrafter"/>
</dbReference>
<gene>
    <name evidence="6" type="primary">ESD4</name>
    <name evidence="6" type="ORF">AXF42_Ash016034</name>
</gene>
<keyword evidence="4" id="KW-0788">Thiol protease</keyword>
<dbReference type="InterPro" id="IPR038765">
    <property type="entry name" value="Papain-like_cys_pep_sf"/>
</dbReference>
<dbReference type="GO" id="GO:0005634">
    <property type="term" value="C:nucleus"/>
    <property type="evidence" value="ECO:0007669"/>
    <property type="project" value="TreeGrafter"/>
</dbReference>
<dbReference type="GO" id="GO:0006508">
    <property type="term" value="P:proteolysis"/>
    <property type="evidence" value="ECO:0007669"/>
    <property type="project" value="UniProtKB-KW"/>
</dbReference>
<organism evidence="6 7">
    <name type="scientific">Apostasia shenzhenica</name>
    <dbReference type="NCBI Taxonomy" id="1088818"/>
    <lineage>
        <taxon>Eukaryota</taxon>
        <taxon>Viridiplantae</taxon>
        <taxon>Streptophyta</taxon>
        <taxon>Embryophyta</taxon>
        <taxon>Tracheophyta</taxon>
        <taxon>Spermatophyta</taxon>
        <taxon>Magnoliopsida</taxon>
        <taxon>Liliopsida</taxon>
        <taxon>Asparagales</taxon>
        <taxon>Orchidaceae</taxon>
        <taxon>Apostasioideae</taxon>
        <taxon>Apostasia</taxon>
    </lineage>
</organism>
<evidence type="ECO:0000313" key="7">
    <source>
        <dbReference type="Proteomes" id="UP000236161"/>
    </source>
</evidence>
<evidence type="ECO:0000313" key="6">
    <source>
        <dbReference type="EMBL" id="PKA62242.1"/>
    </source>
</evidence>
<dbReference type="Proteomes" id="UP000236161">
    <property type="component" value="Unassembled WGS sequence"/>
</dbReference>
<dbReference type="AlphaFoldDB" id="A0A2I0B371"/>
<dbReference type="EC" id="3.4.22.-" evidence="6"/>
<dbReference type="PANTHER" id="PTHR12606:SF1">
    <property type="entry name" value="UBIQUITIN-LIKE-SPECIFIC PROTEASE 1A"/>
    <property type="match status" value="1"/>
</dbReference>
<sequence length="385" mass="45294">MGNFFSQFFCWKRDDGIALEEYKKLEEGRCAAYSDQVAELSSPRANVCFRPASDLTILFRKEEIFGSSHVLNRKVEDARKVALEWMPAREESVKSEPRHKELHQKAKVRDARFNELDLDGKLRLQKITGFRIEAKLLQEREENPAEFIKHVFRPLTVEEEEVFRALSCGSSNEVLVRHEPSNIVLTRKALQCLCSGAWLNDEVINLYLELLKERERRDPKKFLQCHFFSTFFYKRLTNGSHGYDFKTVKRWTAYRKLGYALIDCDRIFVPIHNENHWCLAIIDVKGESFLYLDSLGGTDDYALEVLAQYLRDEFSDKSAKEIDTSSWRKEPIDELPMQKNWDDCGMFMLKYTDFYSRGLHLCFTQEHIPYFRMRTAIEILQLTAE</sequence>
<dbReference type="Pfam" id="PF02902">
    <property type="entry name" value="Peptidase_C48"/>
    <property type="match status" value="1"/>
</dbReference>
<keyword evidence="3 6" id="KW-0378">Hydrolase</keyword>
<accession>A0A2I0B371</accession>
<dbReference type="EMBL" id="KZ451918">
    <property type="protein sequence ID" value="PKA62242.1"/>
    <property type="molecule type" value="Genomic_DNA"/>
</dbReference>
<keyword evidence="7" id="KW-1185">Reference proteome</keyword>
<dbReference type="InterPro" id="IPR003653">
    <property type="entry name" value="Peptidase_C48_C"/>
</dbReference>
<evidence type="ECO:0000256" key="1">
    <source>
        <dbReference type="ARBA" id="ARBA00005234"/>
    </source>
</evidence>
<dbReference type="STRING" id="1088818.A0A2I0B371"/>
<dbReference type="Gene3D" id="3.40.395.10">
    <property type="entry name" value="Adenoviral Proteinase, Chain A"/>
    <property type="match status" value="1"/>
</dbReference>
<name>A0A2I0B371_9ASPA</name>
<keyword evidence="2 6" id="KW-0645">Protease</keyword>
<evidence type="ECO:0000259" key="5">
    <source>
        <dbReference type="PROSITE" id="PS50600"/>
    </source>
</evidence>
<feature type="domain" description="Ubiquitin-like protease family profile" evidence="5">
    <location>
        <begin position="183"/>
        <end position="355"/>
    </location>
</feature>
<proteinExistence type="inferred from homology"/>